<organism evidence="2">
    <name type="scientific">uncultured Phycisphaerae bacterium</name>
    <dbReference type="NCBI Taxonomy" id="904963"/>
    <lineage>
        <taxon>Bacteria</taxon>
        <taxon>Pseudomonadati</taxon>
        <taxon>Planctomycetota</taxon>
        <taxon>Phycisphaerae</taxon>
        <taxon>environmental samples</taxon>
    </lineage>
</organism>
<name>A0A6J4PR59_9BACT</name>
<feature type="non-terminal residue" evidence="2">
    <location>
        <position position="75"/>
    </location>
</feature>
<gene>
    <name evidence="2" type="ORF">AVDCRST_MAG64-2933</name>
</gene>
<evidence type="ECO:0000313" key="2">
    <source>
        <dbReference type="EMBL" id="CAA9421792.1"/>
    </source>
</evidence>
<proteinExistence type="predicted"/>
<feature type="compositionally biased region" description="Basic residues" evidence="1">
    <location>
        <begin position="24"/>
        <end position="36"/>
    </location>
</feature>
<feature type="region of interest" description="Disordered" evidence="1">
    <location>
        <begin position="1"/>
        <end position="53"/>
    </location>
</feature>
<sequence>GFANRVFSPAPGDRAPARVLRPPHQARRAGRGRPRPRVAEGRAVRDRGDRPQGAVAVQAEVFPPRAEALLRRARG</sequence>
<accession>A0A6J4PR59</accession>
<feature type="non-terminal residue" evidence="2">
    <location>
        <position position="1"/>
    </location>
</feature>
<reference evidence="2" key="1">
    <citation type="submission" date="2020-02" db="EMBL/GenBank/DDBJ databases">
        <authorList>
            <person name="Meier V. D."/>
        </authorList>
    </citation>
    <scope>NUCLEOTIDE SEQUENCE</scope>
    <source>
        <strain evidence="2">AVDCRST_MAG64</strain>
    </source>
</reference>
<evidence type="ECO:0000256" key="1">
    <source>
        <dbReference type="SAM" id="MobiDB-lite"/>
    </source>
</evidence>
<feature type="compositionally biased region" description="Basic and acidic residues" evidence="1">
    <location>
        <begin position="37"/>
        <end position="50"/>
    </location>
</feature>
<dbReference type="AlphaFoldDB" id="A0A6J4PR59"/>
<protein>
    <submittedName>
        <fullName evidence="2">Uncharacterized protein</fullName>
    </submittedName>
</protein>
<dbReference type="EMBL" id="CADCUQ010000665">
    <property type="protein sequence ID" value="CAA9421792.1"/>
    <property type="molecule type" value="Genomic_DNA"/>
</dbReference>